<dbReference type="SUPFAM" id="SSF53448">
    <property type="entry name" value="Nucleotide-diphospho-sugar transferases"/>
    <property type="match status" value="1"/>
</dbReference>
<organism evidence="2 3">
    <name type="scientific">Fusobacterium necrophorum DJ-2</name>
    <dbReference type="NCBI Taxonomy" id="1441737"/>
    <lineage>
        <taxon>Bacteria</taxon>
        <taxon>Fusobacteriati</taxon>
        <taxon>Fusobacteriota</taxon>
        <taxon>Fusobacteriia</taxon>
        <taxon>Fusobacteriales</taxon>
        <taxon>Fusobacteriaceae</taxon>
        <taxon>Fusobacterium</taxon>
    </lineage>
</organism>
<dbReference type="PANTHER" id="PTHR22916">
    <property type="entry name" value="GLYCOSYLTRANSFERASE"/>
    <property type="match status" value="1"/>
</dbReference>
<evidence type="ECO:0000313" key="2">
    <source>
        <dbReference type="EMBL" id="KDE73235.1"/>
    </source>
</evidence>
<dbReference type="CDD" id="cd00761">
    <property type="entry name" value="Glyco_tranf_GTA_type"/>
    <property type="match status" value="1"/>
</dbReference>
<dbReference type="PANTHER" id="PTHR22916:SF3">
    <property type="entry name" value="UDP-GLCNAC:BETAGAL BETA-1,3-N-ACETYLGLUCOSAMINYLTRANSFERASE-LIKE PROTEIN 1"/>
    <property type="match status" value="1"/>
</dbReference>
<feature type="domain" description="Glycosyltransferase 2-like" evidence="1">
    <location>
        <begin position="7"/>
        <end position="135"/>
    </location>
</feature>
<dbReference type="EMBL" id="JAAH01000024">
    <property type="protein sequence ID" value="KDE73235.1"/>
    <property type="molecule type" value="Genomic_DNA"/>
</dbReference>
<dbReference type="Proteomes" id="UP000027058">
    <property type="component" value="Unassembled WGS sequence"/>
</dbReference>
<name>A0AB73C4V2_9FUSO</name>
<dbReference type="Gene3D" id="3.90.550.10">
    <property type="entry name" value="Spore Coat Polysaccharide Biosynthesis Protein SpsA, Chain A"/>
    <property type="match status" value="1"/>
</dbReference>
<sequence>MIKDLVSIITPVYNSEKYIWETINSVINQTYRNWEWIIIDDASTDRSVEIIEKSLKNENRVRLVKKNTNSGQAASRNMGLKLAKSKLIVFLDSDDIWDIYFLEKQIEFLKKKKVKIVCSAYKRMNETMNDLLAIEFPKYKIEYKDLLGRCYFSCLTTLFYKVDGLYFDEEMEKLEDYLFWIKILKEHKIAYGNQEVLAKYRIHKKSVSSNKIKNLKWLYIIFRNKLENNFLKSYFLTIKFVFFNILKNYNTIKYLMK</sequence>
<proteinExistence type="predicted"/>
<reference evidence="2 3" key="1">
    <citation type="submission" date="2014-01" db="EMBL/GenBank/DDBJ databases">
        <title>Comparative genomics of Fusobacterium necrophorum wild isolates.</title>
        <authorList>
            <person name="Kittichotirat W."/>
            <person name="Bumgarner R.E."/>
            <person name="Lawrence P."/>
        </authorList>
    </citation>
    <scope>NUCLEOTIDE SEQUENCE [LARGE SCALE GENOMIC DNA]</scope>
    <source>
        <strain evidence="2 3">DJ-2</strain>
    </source>
</reference>
<evidence type="ECO:0000259" key="1">
    <source>
        <dbReference type="Pfam" id="PF00535"/>
    </source>
</evidence>
<dbReference type="InterPro" id="IPR029044">
    <property type="entry name" value="Nucleotide-diphossugar_trans"/>
</dbReference>
<accession>A0AB73C4V2</accession>
<dbReference type="Pfam" id="PF00535">
    <property type="entry name" value="Glycos_transf_2"/>
    <property type="match status" value="1"/>
</dbReference>
<dbReference type="InterPro" id="IPR001173">
    <property type="entry name" value="Glyco_trans_2-like"/>
</dbReference>
<comment type="caution">
    <text evidence="2">The sequence shown here is derived from an EMBL/GenBank/DDBJ whole genome shotgun (WGS) entry which is preliminary data.</text>
</comment>
<dbReference type="RefSeq" id="WP_035904867.1">
    <property type="nucleotide sequence ID" value="NZ_JAAH01000024.1"/>
</dbReference>
<gene>
    <name evidence="2" type="ORF">FUSO8_02210</name>
</gene>
<dbReference type="GO" id="GO:0016758">
    <property type="term" value="F:hexosyltransferase activity"/>
    <property type="evidence" value="ECO:0007669"/>
    <property type="project" value="UniProtKB-ARBA"/>
</dbReference>
<dbReference type="AlphaFoldDB" id="A0AB73C4V2"/>
<protein>
    <recommendedName>
        <fullName evidence="1">Glycosyltransferase 2-like domain-containing protein</fullName>
    </recommendedName>
</protein>
<evidence type="ECO:0000313" key="3">
    <source>
        <dbReference type="Proteomes" id="UP000027058"/>
    </source>
</evidence>